<sequence>MVGVATARKSISIQTLPKMMNLHLKRFGYGSYGSTKLHKPVHFPLELVHGLSLVQEENAHVYAIWYFHSFHNQTASGDIIEETCDNSSIKEKKENVSNSMGKDFSRSSASVGTDGKGRGKKRKRVRQDLDCSLAQHSADAEDSSR</sequence>
<dbReference type="SUPFAM" id="SSF54001">
    <property type="entry name" value="Cysteine proteinases"/>
    <property type="match status" value="1"/>
</dbReference>
<name>A0AAF0UUE6_SOLVR</name>
<feature type="region of interest" description="Disordered" evidence="1">
    <location>
        <begin position="91"/>
        <end position="145"/>
    </location>
</feature>
<evidence type="ECO:0000313" key="2">
    <source>
        <dbReference type="EMBL" id="WMV51296.1"/>
    </source>
</evidence>
<accession>A0AAF0UUE6</accession>
<gene>
    <name evidence="2" type="ORF">MTR67_044681</name>
</gene>
<organism evidence="2 3">
    <name type="scientific">Solanum verrucosum</name>
    <dbReference type="NCBI Taxonomy" id="315347"/>
    <lineage>
        <taxon>Eukaryota</taxon>
        <taxon>Viridiplantae</taxon>
        <taxon>Streptophyta</taxon>
        <taxon>Embryophyta</taxon>
        <taxon>Tracheophyta</taxon>
        <taxon>Spermatophyta</taxon>
        <taxon>Magnoliopsida</taxon>
        <taxon>eudicotyledons</taxon>
        <taxon>Gunneridae</taxon>
        <taxon>Pentapetalae</taxon>
        <taxon>asterids</taxon>
        <taxon>lamiids</taxon>
        <taxon>Solanales</taxon>
        <taxon>Solanaceae</taxon>
        <taxon>Solanoideae</taxon>
        <taxon>Solaneae</taxon>
        <taxon>Solanum</taxon>
    </lineage>
</organism>
<protein>
    <submittedName>
        <fullName evidence="2">Uncharacterized protein</fullName>
    </submittedName>
</protein>
<dbReference type="Gene3D" id="3.90.70.10">
    <property type="entry name" value="Cysteine proteinases"/>
    <property type="match status" value="1"/>
</dbReference>
<dbReference type="InterPro" id="IPR038765">
    <property type="entry name" value="Papain-like_cys_pep_sf"/>
</dbReference>
<dbReference type="Proteomes" id="UP001234989">
    <property type="component" value="Chromosome 10"/>
</dbReference>
<feature type="compositionally biased region" description="Polar residues" evidence="1">
    <location>
        <begin position="96"/>
        <end position="111"/>
    </location>
</feature>
<dbReference type="AlphaFoldDB" id="A0AAF0UUE6"/>
<evidence type="ECO:0000313" key="3">
    <source>
        <dbReference type="Proteomes" id="UP001234989"/>
    </source>
</evidence>
<reference evidence="2" key="1">
    <citation type="submission" date="2023-08" db="EMBL/GenBank/DDBJ databases">
        <title>A de novo genome assembly of Solanum verrucosum Schlechtendal, a Mexican diploid species geographically isolated from the other diploid A-genome species in potato relatives.</title>
        <authorList>
            <person name="Hosaka K."/>
        </authorList>
    </citation>
    <scope>NUCLEOTIDE SEQUENCE</scope>
    <source>
        <tissue evidence="2">Young leaves</tissue>
    </source>
</reference>
<keyword evidence="3" id="KW-1185">Reference proteome</keyword>
<dbReference type="EMBL" id="CP133621">
    <property type="protein sequence ID" value="WMV51296.1"/>
    <property type="molecule type" value="Genomic_DNA"/>
</dbReference>
<proteinExistence type="predicted"/>
<evidence type="ECO:0000256" key="1">
    <source>
        <dbReference type="SAM" id="MobiDB-lite"/>
    </source>
</evidence>